<keyword evidence="6" id="KW-0808">Transferase</keyword>
<keyword evidence="11" id="KW-0418">Kinase</keyword>
<evidence type="ECO:0000256" key="10">
    <source>
        <dbReference type="ARBA" id="ARBA00022741"/>
    </source>
</evidence>
<evidence type="ECO:0000256" key="20">
    <source>
        <dbReference type="SAM" id="Phobius"/>
    </source>
</evidence>
<evidence type="ECO:0000256" key="4">
    <source>
        <dbReference type="ARBA" id="ARBA00022527"/>
    </source>
</evidence>
<feature type="domain" description="Protein kinase" evidence="21">
    <location>
        <begin position="199"/>
        <end position="476"/>
    </location>
</feature>
<dbReference type="PROSITE" id="PS00108">
    <property type="entry name" value="PROTEIN_KINASE_ST"/>
    <property type="match status" value="1"/>
</dbReference>
<evidence type="ECO:0000256" key="16">
    <source>
        <dbReference type="ARBA" id="ARBA00023170"/>
    </source>
</evidence>
<dbReference type="InterPro" id="IPR011009">
    <property type="entry name" value="Kinase-like_dom_sf"/>
</dbReference>
<evidence type="ECO:0000256" key="12">
    <source>
        <dbReference type="ARBA" id="ARBA00022840"/>
    </source>
</evidence>
<dbReference type="SMART" id="SM00220">
    <property type="entry name" value="S_TKc"/>
    <property type="match status" value="1"/>
</dbReference>
<keyword evidence="7 20" id="KW-0812">Transmembrane</keyword>
<evidence type="ECO:0000256" key="2">
    <source>
        <dbReference type="ARBA" id="ARBA00012513"/>
    </source>
</evidence>
<keyword evidence="10" id="KW-0547">Nucleotide-binding</keyword>
<keyword evidence="5" id="KW-0597">Phosphoprotein</keyword>
<dbReference type="InterPro" id="IPR001245">
    <property type="entry name" value="Ser-Thr/Tyr_kinase_cat_dom"/>
</dbReference>
<name>A0A9W3CXK9_RAPSA</name>
<dbReference type="PROSITE" id="PS50011">
    <property type="entry name" value="PROTEIN_KINASE_DOM"/>
    <property type="match status" value="1"/>
</dbReference>
<accession>A0A9W3CXK9</accession>
<keyword evidence="13 20" id="KW-1133">Transmembrane helix</keyword>
<dbReference type="FunFam" id="3.30.200.20:FF:000195">
    <property type="entry name" value="G-type lectin S-receptor-like serine/threonine-protein kinase"/>
    <property type="match status" value="1"/>
</dbReference>
<dbReference type="OrthoDB" id="4062651at2759"/>
<keyword evidence="17" id="KW-0325">Glycoprotein</keyword>
<dbReference type="InterPro" id="IPR008271">
    <property type="entry name" value="Ser/Thr_kinase_AS"/>
</dbReference>
<evidence type="ECO:0000256" key="11">
    <source>
        <dbReference type="ARBA" id="ARBA00022777"/>
    </source>
</evidence>
<dbReference type="Gene3D" id="3.30.200.20">
    <property type="entry name" value="Phosphorylase Kinase, domain 1"/>
    <property type="match status" value="1"/>
</dbReference>
<keyword evidence="16" id="KW-0675">Receptor</keyword>
<protein>
    <recommendedName>
        <fullName evidence="2">non-specific serine/threonine protein kinase</fullName>
        <ecNumber evidence="2">2.7.11.1</ecNumber>
    </recommendedName>
</protein>
<gene>
    <name evidence="23" type="primary">LOC130505743</name>
</gene>
<dbReference type="GO" id="GO:0045087">
    <property type="term" value="P:innate immune response"/>
    <property type="evidence" value="ECO:0007669"/>
    <property type="project" value="UniProtKB-ARBA"/>
</dbReference>
<evidence type="ECO:0000256" key="9">
    <source>
        <dbReference type="ARBA" id="ARBA00022734"/>
    </source>
</evidence>
<dbReference type="GO" id="GO:0005886">
    <property type="term" value="C:plasma membrane"/>
    <property type="evidence" value="ECO:0007669"/>
    <property type="project" value="UniProtKB-SubCell"/>
</dbReference>
<evidence type="ECO:0000313" key="23">
    <source>
        <dbReference type="RefSeq" id="XP_056856321.1"/>
    </source>
</evidence>
<evidence type="ECO:0000256" key="17">
    <source>
        <dbReference type="ARBA" id="ARBA00023180"/>
    </source>
</evidence>
<keyword evidence="12" id="KW-0067">ATP-binding</keyword>
<evidence type="ECO:0000259" key="21">
    <source>
        <dbReference type="PROSITE" id="PS50011"/>
    </source>
</evidence>
<sequence>MNTLKGKKLFFISTYGFLMMFLPLQVSYSSDTILTNQSLSGFETIVSRNGVFELCLFSPGYCYCKAYAYNGDRCLIWTSDDIFNLQQLDANNSEGRTFYVRLFYSDSISKDISNEGRRNHHEVGPVLFAVLVPLIGVATLSISLYCYYFSSPPRSKRAQKDKEQSKKILEGGIIDGEDNDGGQMLHITLHDLMAATNGFSEENKLGEGGFGPVYKGNLPNGIDVAIKRLSHKSSQGLIEFKNEVVLIIKLQHKNLVKLLGYCVDGEEKLLIYEYMSNKSLDALLFDTLKSKELDWEKRMKIIIGTTKGLQYLHEDSRLKIIHRDLKASNILLDDEMTPKISDFGTARIFGCKQIDDSTQRIVGTFGYMSPEYALGGMISEKSDIYSFGVLLLEIVSGKKATRFVHDRTHSIIAYAWGSWCDTKGVSIIDESLGDSYSLKEVMRCVHIALLCVQDHPKDRPTISQIVYMLSNDHDLRVPIQPTFTNVLNCNQVLPPSDYVFSINEATQSTMEGR</sequence>
<comment type="subcellular location">
    <subcellularLocation>
        <location evidence="1">Cell membrane</location>
        <topology evidence="1">Single-pass type I membrane protein</topology>
    </subcellularLocation>
</comment>
<keyword evidence="4" id="KW-0723">Serine/threonine-protein kinase</keyword>
<dbReference type="InterPro" id="IPR000719">
    <property type="entry name" value="Prot_kinase_dom"/>
</dbReference>
<keyword evidence="3" id="KW-1003">Cell membrane</keyword>
<evidence type="ECO:0000256" key="14">
    <source>
        <dbReference type="ARBA" id="ARBA00023136"/>
    </source>
</evidence>
<evidence type="ECO:0000256" key="18">
    <source>
        <dbReference type="ARBA" id="ARBA00047899"/>
    </source>
</evidence>
<keyword evidence="8" id="KW-0732">Signal</keyword>
<evidence type="ECO:0000256" key="3">
    <source>
        <dbReference type="ARBA" id="ARBA00022475"/>
    </source>
</evidence>
<dbReference type="KEGG" id="rsz:130505743"/>
<dbReference type="GeneID" id="130505743"/>
<evidence type="ECO:0000313" key="22">
    <source>
        <dbReference type="Proteomes" id="UP000504610"/>
    </source>
</evidence>
<dbReference type="FunFam" id="1.10.510.10:FF:000345">
    <property type="entry name" value="G-type lectin S-receptor-like serine/threonine-protein kinase"/>
    <property type="match status" value="1"/>
</dbReference>
<dbReference type="EC" id="2.7.11.1" evidence="2"/>
<dbReference type="SUPFAM" id="SSF56112">
    <property type="entry name" value="Protein kinase-like (PK-like)"/>
    <property type="match status" value="1"/>
</dbReference>
<comment type="catalytic activity">
    <reaction evidence="19">
        <text>L-seryl-[protein] + ATP = O-phospho-L-seryl-[protein] + ADP + H(+)</text>
        <dbReference type="Rhea" id="RHEA:17989"/>
        <dbReference type="Rhea" id="RHEA-COMP:9863"/>
        <dbReference type="Rhea" id="RHEA-COMP:11604"/>
        <dbReference type="ChEBI" id="CHEBI:15378"/>
        <dbReference type="ChEBI" id="CHEBI:29999"/>
        <dbReference type="ChEBI" id="CHEBI:30616"/>
        <dbReference type="ChEBI" id="CHEBI:83421"/>
        <dbReference type="ChEBI" id="CHEBI:456216"/>
        <dbReference type="EC" id="2.7.11.1"/>
    </reaction>
</comment>
<dbReference type="RefSeq" id="XP_056856321.1">
    <property type="nucleotide sequence ID" value="XM_057000341.1"/>
</dbReference>
<keyword evidence="14 20" id="KW-0472">Membrane</keyword>
<keyword evidence="9" id="KW-0430">Lectin</keyword>
<keyword evidence="15" id="KW-1015">Disulfide bond</keyword>
<evidence type="ECO:0000256" key="1">
    <source>
        <dbReference type="ARBA" id="ARBA00004251"/>
    </source>
</evidence>
<dbReference type="AlphaFoldDB" id="A0A9W3CXK9"/>
<reference evidence="23" key="1">
    <citation type="submission" date="2025-08" db="UniProtKB">
        <authorList>
            <consortium name="RefSeq"/>
        </authorList>
    </citation>
    <scope>IDENTIFICATION</scope>
    <source>
        <tissue evidence="23">Leaf</tissue>
    </source>
</reference>
<dbReference type="Gene3D" id="1.10.510.10">
    <property type="entry name" value="Transferase(Phosphotransferase) domain 1"/>
    <property type="match status" value="1"/>
</dbReference>
<dbReference type="GO" id="GO:0030246">
    <property type="term" value="F:carbohydrate binding"/>
    <property type="evidence" value="ECO:0007669"/>
    <property type="project" value="UniProtKB-KW"/>
</dbReference>
<evidence type="ECO:0000256" key="6">
    <source>
        <dbReference type="ARBA" id="ARBA00022679"/>
    </source>
</evidence>
<dbReference type="GO" id="GO:0005524">
    <property type="term" value="F:ATP binding"/>
    <property type="evidence" value="ECO:0007669"/>
    <property type="project" value="UniProtKB-KW"/>
</dbReference>
<feature type="transmembrane region" description="Helical" evidence="20">
    <location>
        <begin position="9"/>
        <end position="28"/>
    </location>
</feature>
<dbReference type="PANTHER" id="PTHR27002:SF975">
    <property type="entry name" value="PROTEIN KINASE DOMAIN-CONTAINING PROTEIN"/>
    <property type="match status" value="1"/>
</dbReference>
<evidence type="ECO:0000256" key="7">
    <source>
        <dbReference type="ARBA" id="ARBA00022692"/>
    </source>
</evidence>
<proteinExistence type="predicted"/>
<organism evidence="22 23">
    <name type="scientific">Raphanus sativus</name>
    <name type="common">Radish</name>
    <name type="synonym">Raphanus raphanistrum var. sativus</name>
    <dbReference type="NCBI Taxonomy" id="3726"/>
    <lineage>
        <taxon>Eukaryota</taxon>
        <taxon>Viridiplantae</taxon>
        <taxon>Streptophyta</taxon>
        <taxon>Embryophyta</taxon>
        <taxon>Tracheophyta</taxon>
        <taxon>Spermatophyta</taxon>
        <taxon>Magnoliopsida</taxon>
        <taxon>eudicotyledons</taxon>
        <taxon>Gunneridae</taxon>
        <taxon>Pentapetalae</taxon>
        <taxon>rosids</taxon>
        <taxon>malvids</taxon>
        <taxon>Brassicales</taxon>
        <taxon>Brassicaceae</taxon>
        <taxon>Brassiceae</taxon>
        <taxon>Raphanus</taxon>
    </lineage>
</organism>
<evidence type="ECO:0000256" key="15">
    <source>
        <dbReference type="ARBA" id="ARBA00023157"/>
    </source>
</evidence>
<keyword evidence="22" id="KW-1185">Reference proteome</keyword>
<feature type="transmembrane region" description="Helical" evidence="20">
    <location>
        <begin position="126"/>
        <end position="150"/>
    </location>
</feature>
<evidence type="ECO:0000256" key="13">
    <source>
        <dbReference type="ARBA" id="ARBA00022989"/>
    </source>
</evidence>
<dbReference type="PANTHER" id="PTHR27002">
    <property type="entry name" value="RECEPTOR-LIKE SERINE/THREONINE-PROTEIN KINASE SD1-8"/>
    <property type="match status" value="1"/>
</dbReference>
<evidence type="ECO:0000256" key="8">
    <source>
        <dbReference type="ARBA" id="ARBA00022729"/>
    </source>
</evidence>
<dbReference type="Proteomes" id="UP000504610">
    <property type="component" value="Unplaced"/>
</dbReference>
<comment type="catalytic activity">
    <reaction evidence="18">
        <text>L-threonyl-[protein] + ATP = O-phospho-L-threonyl-[protein] + ADP + H(+)</text>
        <dbReference type="Rhea" id="RHEA:46608"/>
        <dbReference type="Rhea" id="RHEA-COMP:11060"/>
        <dbReference type="Rhea" id="RHEA-COMP:11605"/>
        <dbReference type="ChEBI" id="CHEBI:15378"/>
        <dbReference type="ChEBI" id="CHEBI:30013"/>
        <dbReference type="ChEBI" id="CHEBI:30616"/>
        <dbReference type="ChEBI" id="CHEBI:61977"/>
        <dbReference type="ChEBI" id="CHEBI:456216"/>
        <dbReference type="EC" id="2.7.11.1"/>
    </reaction>
</comment>
<dbReference type="Pfam" id="PF07714">
    <property type="entry name" value="PK_Tyr_Ser-Thr"/>
    <property type="match status" value="1"/>
</dbReference>
<evidence type="ECO:0000256" key="5">
    <source>
        <dbReference type="ARBA" id="ARBA00022553"/>
    </source>
</evidence>
<dbReference type="GO" id="GO:0004674">
    <property type="term" value="F:protein serine/threonine kinase activity"/>
    <property type="evidence" value="ECO:0007669"/>
    <property type="project" value="UniProtKB-KW"/>
</dbReference>
<evidence type="ECO:0000256" key="19">
    <source>
        <dbReference type="ARBA" id="ARBA00048679"/>
    </source>
</evidence>
<dbReference type="CDD" id="cd14066">
    <property type="entry name" value="STKc_IRAK"/>
    <property type="match status" value="1"/>
</dbReference>